<gene>
    <name evidence="1" type="ORF">DWX04_09175</name>
</gene>
<protein>
    <submittedName>
        <fullName evidence="1">Uncharacterized protein</fullName>
    </submittedName>
</protein>
<comment type="caution">
    <text evidence="1">The sequence shown here is derived from an EMBL/GenBank/DDBJ whole genome shotgun (WGS) entry which is preliminary data.</text>
</comment>
<dbReference type="AlphaFoldDB" id="A0A412QTY6"/>
<evidence type="ECO:0000313" key="2">
    <source>
        <dbReference type="Proteomes" id="UP000283833"/>
    </source>
</evidence>
<dbReference type="Proteomes" id="UP000283833">
    <property type="component" value="Unassembled WGS sequence"/>
</dbReference>
<organism evidence="1 2">
    <name type="scientific">Phocaeicola vulgatus</name>
    <name type="common">Bacteroides vulgatus</name>
    <dbReference type="NCBI Taxonomy" id="821"/>
    <lineage>
        <taxon>Bacteria</taxon>
        <taxon>Pseudomonadati</taxon>
        <taxon>Bacteroidota</taxon>
        <taxon>Bacteroidia</taxon>
        <taxon>Bacteroidales</taxon>
        <taxon>Bacteroidaceae</taxon>
        <taxon>Phocaeicola</taxon>
    </lineage>
</organism>
<dbReference type="RefSeq" id="WP_117852816.1">
    <property type="nucleotide sequence ID" value="NZ_CAXUDV010000008.1"/>
</dbReference>
<dbReference type="EMBL" id="QRXI01000009">
    <property type="protein sequence ID" value="RGT94431.1"/>
    <property type="molecule type" value="Genomic_DNA"/>
</dbReference>
<proteinExistence type="predicted"/>
<name>A0A412QTY6_PHOVU</name>
<accession>A0A412QTY6</accession>
<reference evidence="1 2" key="1">
    <citation type="submission" date="2018-08" db="EMBL/GenBank/DDBJ databases">
        <title>A genome reference for cultivated species of the human gut microbiota.</title>
        <authorList>
            <person name="Zou Y."/>
            <person name="Xue W."/>
            <person name="Luo G."/>
        </authorList>
    </citation>
    <scope>NUCLEOTIDE SEQUENCE [LARGE SCALE GENOMIC DNA]</scope>
    <source>
        <strain evidence="1 2">AF18-14</strain>
    </source>
</reference>
<evidence type="ECO:0000313" key="1">
    <source>
        <dbReference type="EMBL" id="RGT94431.1"/>
    </source>
</evidence>
<sequence length="98" mass="11192">MKKKKVRIRNLILFGTIKDLIDRYEYSELQEELGCLCKEDGLLPLMQDAYMQLKAEDDGEGIAGRNLVGSELLQGYLSIHALSDVCYDKKEQGKYVEC</sequence>